<reference evidence="6" key="1">
    <citation type="journal article" date="2014" name="Int. J. Syst. Evol. Microbiol.">
        <title>Complete genome sequence of Corynebacterium casei LMG S-19264T (=DSM 44701T), isolated from a smear-ripened cheese.</title>
        <authorList>
            <consortium name="US DOE Joint Genome Institute (JGI-PGF)"/>
            <person name="Walter F."/>
            <person name="Albersmeier A."/>
            <person name="Kalinowski J."/>
            <person name="Ruckert C."/>
        </authorList>
    </citation>
    <scope>NUCLEOTIDE SEQUENCE</scope>
    <source>
        <strain evidence="6">NBRC 110071</strain>
    </source>
</reference>
<dbReference type="InterPro" id="IPR010998">
    <property type="entry name" value="Integrase_recombinase_N"/>
</dbReference>
<dbReference type="InterPro" id="IPR002104">
    <property type="entry name" value="Integrase_catalytic"/>
</dbReference>
<evidence type="ECO:0000256" key="2">
    <source>
        <dbReference type="ARBA" id="ARBA00022908"/>
    </source>
</evidence>
<dbReference type="AlphaFoldDB" id="A0AA37SBN9"/>
<dbReference type="GO" id="GO:0015074">
    <property type="term" value="P:DNA integration"/>
    <property type="evidence" value="ECO:0007669"/>
    <property type="project" value="UniProtKB-KW"/>
</dbReference>
<dbReference type="GO" id="GO:0003677">
    <property type="term" value="F:DNA binding"/>
    <property type="evidence" value="ECO:0007669"/>
    <property type="project" value="UniProtKB-KW"/>
</dbReference>
<dbReference type="InterPro" id="IPR025166">
    <property type="entry name" value="Integrase_DNA_bind_dom"/>
</dbReference>
<dbReference type="RefSeq" id="WP_284381429.1">
    <property type="nucleotide sequence ID" value="NZ_BSNM01000014.1"/>
</dbReference>
<reference evidence="6" key="2">
    <citation type="submission" date="2023-01" db="EMBL/GenBank/DDBJ databases">
        <title>Draft genome sequence of Litoribrevibacter albus strain NBRC 110071.</title>
        <authorList>
            <person name="Sun Q."/>
            <person name="Mori K."/>
        </authorList>
    </citation>
    <scope>NUCLEOTIDE SEQUENCE</scope>
    <source>
        <strain evidence="6">NBRC 110071</strain>
    </source>
</reference>
<dbReference type="PANTHER" id="PTHR30629">
    <property type="entry name" value="PROPHAGE INTEGRASE"/>
    <property type="match status" value="1"/>
</dbReference>
<dbReference type="Pfam" id="PF00589">
    <property type="entry name" value="Phage_integrase"/>
    <property type="match status" value="1"/>
</dbReference>
<dbReference type="PANTHER" id="PTHR30629:SF2">
    <property type="entry name" value="PROPHAGE INTEGRASE INTS-RELATED"/>
    <property type="match status" value="1"/>
</dbReference>
<dbReference type="InterPro" id="IPR050808">
    <property type="entry name" value="Phage_Integrase"/>
</dbReference>
<evidence type="ECO:0000259" key="5">
    <source>
        <dbReference type="PROSITE" id="PS51898"/>
    </source>
</evidence>
<dbReference type="Gene3D" id="1.10.150.130">
    <property type="match status" value="1"/>
</dbReference>
<dbReference type="Pfam" id="PF22022">
    <property type="entry name" value="Phage_int_M"/>
    <property type="match status" value="1"/>
</dbReference>
<evidence type="ECO:0000256" key="4">
    <source>
        <dbReference type="ARBA" id="ARBA00023172"/>
    </source>
</evidence>
<evidence type="ECO:0000256" key="3">
    <source>
        <dbReference type="ARBA" id="ARBA00023125"/>
    </source>
</evidence>
<proteinExistence type="inferred from homology"/>
<dbReference type="InterPro" id="IPR038488">
    <property type="entry name" value="Integrase_DNA-bd_sf"/>
</dbReference>
<evidence type="ECO:0000313" key="6">
    <source>
        <dbReference type="EMBL" id="GLQ31729.1"/>
    </source>
</evidence>
<dbReference type="CDD" id="cd00801">
    <property type="entry name" value="INT_P4_C"/>
    <property type="match status" value="1"/>
</dbReference>
<evidence type="ECO:0000313" key="7">
    <source>
        <dbReference type="Proteomes" id="UP001161389"/>
    </source>
</evidence>
<keyword evidence="3" id="KW-0238">DNA-binding</keyword>
<dbReference type="Gene3D" id="3.30.160.390">
    <property type="entry name" value="Integrase, DNA-binding domain"/>
    <property type="match status" value="1"/>
</dbReference>
<sequence>MPRVAKQLSVKEIDKLIRDVTLGKHAVGGVPGLLLQIKSEHAVSWVLRAQVGNKRKEIGLGSYSTLKLKAAKEKALDFRQQIENGIDPVNTRKVAKSKLIAEQESFKTFEELAQEFIEKKSKEYKTAKQTQKLESMLKNYAYPHLGKMSVKDIQIVHIENTLTPIWETKTETATRLRIYIEGILTLAIVKGLRHELNPARWKGNLDQVLAKPEKVNKVQNYKALPVDELPSFMKELVQQDWMGAKALTFAILTAARSGEVRAAKWDEINLEEKLWTLPEERMKGGKKHIVPLSEQAIELLNSLDRNYKYLFPNTKGNALTDATISKVPKRLDRDVTAHGFRSTFKDWARIHTDYADEVSELALAHVSSDATRAAYARDGLVDKRRAMMRDWAEYCFKYKQ</sequence>
<gene>
    <name evidence="6" type="ORF">GCM10007876_22080</name>
</gene>
<keyword evidence="4" id="KW-0233">DNA recombination</keyword>
<keyword evidence="7" id="KW-1185">Reference proteome</keyword>
<accession>A0AA37SBN9</accession>
<dbReference type="SUPFAM" id="SSF56349">
    <property type="entry name" value="DNA breaking-rejoining enzymes"/>
    <property type="match status" value="1"/>
</dbReference>
<name>A0AA37SBN9_9GAMM</name>
<feature type="domain" description="Tyr recombinase" evidence="5">
    <location>
        <begin position="219"/>
        <end position="388"/>
    </location>
</feature>
<organism evidence="6 7">
    <name type="scientific">Litoribrevibacter albus</name>
    <dbReference type="NCBI Taxonomy" id="1473156"/>
    <lineage>
        <taxon>Bacteria</taxon>
        <taxon>Pseudomonadati</taxon>
        <taxon>Pseudomonadota</taxon>
        <taxon>Gammaproteobacteria</taxon>
        <taxon>Oceanospirillales</taxon>
        <taxon>Oceanospirillaceae</taxon>
        <taxon>Litoribrevibacter</taxon>
    </lineage>
</organism>
<dbReference type="Proteomes" id="UP001161389">
    <property type="component" value="Unassembled WGS sequence"/>
</dbReference>
<comment type="similarity">
    <text evidence="1">Belongs to the 'phage' integrase family.</text>
</comment>
<dbReference type="InterPro" id="IPR053876">
    <property type="entry name" value="Phage_int_M"/>
</dbReference>
<dbReference type="Gene3D" id="1.10.443.10">
    <property type="entry name" value="Intergrase catalytic core"/>
    <property type="match status" value="1"/>
</dbReference>
<dbReference type="EMBL" id="BSNM01000014">
    <property type="protein sequence ID" value="GLQ31729.1"/>
    <property type="molecule type" value="Genomic_DNA"/>
</dbReference>
<dbReference type="GO" id="GO:0006310">
    <property type="term" value="P:DNA recombination"/>
    <property type="evidence" value="ECO:0007669"/>
    <property type="project" value="UniProtKB-KW"/>
</dbReference>
<protein>
    <submittedName>
        <fullName evidence="6">Phage integrase</fullName>
    </submittedName>
</protein>
<dbReference type="PROSITE" id="PS51898">
    <property type="entry name" value="TYR_RECOMBINASE"/>
    <property type="match status" value="1"/>
</dbReference>
<dbReference type="Pfam" id="PF13356">
    <property type="entry name" value="Arm-DNA-bind_3"/>
    <property type="match status" value="1"/>
</dbReference>
<evidence type="ECO:0000256" key="1">
    <source>
        <dbReference type="ARBA" id="ARBA00008857"/>
    </source>
</evidence>
<dbReference type="InterPro" id="IPR011010">
    <property type="entry name" value="DNA_brk_join_enz"/>
</dbReference>
<dbReference type="InterPro" id="IPR013762">
    <property type="entry name" value="Integrase-like_cat_sf"/>
</dbReference>
<comment type="caution">
    <text evidence="6">The sequence shown here is derived from an EMBL/GenBank/DDBJ whole genome shotgun (WGS) entry which is preliminary data.</text>
</comment>
<keyword evidence="2" id="KW-0229">DNA integration</keyword>